<keyword evidence="3" id="KW-0256">Endoplasmic reticulum</keyword>
<evidence type="ECO:0000259" key="4">
    <source>
        <dbReference type="Pfam" id="PF07819"/>
    </source>
</evidence>
<evidence type="ECO:0000313" key="6">
    <source>
        <dbReference type="Proteomes" id="UP001239445"/>
    </source>
</evidence>
<evidence type="ECO:0000256" key="2">
    <source>
        <dbReference type="ARBA" id="ARBA00015856"/>
    </source>
</evidence>
<dbReference type="Proteomes" id="UP001239445">
    <property type="component" value="Unassembled WGS sequence"/>
</dbReference>
<keyword evidence="3" id="KW-0653">Protein transport</keyword>
<dbReference type="GO" id="GO:0016788">
    <property type="term" value="F:hydrolase activity, acting on ester bonds"/>
    <property type="evidence" value="ECO:0007669"/>
    <property type="project" value="InterPro"/>
</dbReference>
<dbReference type="InterPro" id="IPR012908">
    <property type="entry name" value="PGAP1-ab_dom-like"/>
</dbReference>
<keyword evidence="3" id="KW-0472">Membrane</keyword>
<protein>
    <recommendedName>
        <fullName evidence="2 3">GPI inositol-deacylase</fullName>
        <ecNumber evidence="3">3.1.-.-</ecNumber>
    </recommendedName>
</protein>
<accession>A0AAJ0B371</accession>
<proteinExistence type="inferred from homology"/>
<keyword evidence="3" id="KW-0378">Hydrolase</keyword>
<sequence length="357" mass="39902">MTRSAAWSTSRSTLQVACLGRRRPNWTFATNRSFSLSARLRRGHECSAHRDARIKGLGREITDTYAYVKDRYDAPKYPVVLAHGLLGFAELKLAGSYLPSIHYWLSFRTAKTTLLTWCIRRGIKEALIAQNIEVITTSVPPSGSIEQRAAKLARDIELHANGRSVNIVAHSMGGLDARYMISQLRPKGVGVKSLVTVATPHHGSSVADYIIDGIGPENLSRLYRAWNRATGWEHDAFDQLTTRYMNAGFNAKTPDDPNVRYFSYGAMLVAKPPLLSPFRVSHRLLNQLEGPNDGLVSVESSKWGTYKGTLLGVNHLDLINWSNRLRFTLRRLLGKKQSFNAIAFYLDIADMLAKEGL</sequence>
<comment type="subcellular location">
    <subcellularLocation>
        <location evidence="3">Endoplasmic reticulum membrane</location>
    </subcellularLocation>
</comment>
<dbReference type="GO" id="GO:0015031">
    <property type="term" value="P:protein transport"/>
    <property type="evidence" value="ECO:0007669"/>
    <property type="project" value="UniProtKB-KW"/>
</dbReference>
<comment type="function">
    <text evidence="1 3">Involved in inositol deacylation of GPI-anchored proteins which plays important roles in the quality control and ER-associated degradation of GPI-anchored proteins.</text>
</comment>
<keyword evidence="3" id="KW-0813">Transport</keyword>
<gene>
    <name evidence="5" type="ORF">QBC47DRAFT_87307</name>
</gene>
<evidence type="ECO:0000313" key="5">
    <source>
        <dbReference type="EMBL" id="KAK1750811.1"/>
    </source>
</evidence>
<comment type="caution">
    <text evidence="5">The sequence shown here is derived from an EMBL/GenBank/DDBJ whole genome shotgun (WGS) entry which is preliminary data.</text>
</comment>
<reference evidence="5" key="1">
    <citation type="submission" date="2023-06" db="EMBL/GenBank/DDBJ databases">
        <title>Genome-scale phylogeny and comparative genomics of the fungal order Sordariales.</title>
        <authorList>
            <consortium name="Lawrence Berkeley National Laboratory"/>
            <person name="Hensen N."/>
            <person name="Bonometti L."/>
            <person name="Westerberg I."/>
            <person name="Brannstrom I.O."/>
            <person name="Guillou S."/>
            <person name="Cros-Aarteil S."/>
            <person name="Calhoun S."/>
            <person name="Haridas S."/>
            <person name="Kuo A."/>
            <person name="Mondo S."/>
            <person name="Pangilinan J."/>
            <person name="Riley R."/>
            <person name="Labutti K."/>
            <person name="Andreopoulos B."/>
            <person name="Lipzen A."/>
            <person name="Chen C."/>
            <person name="Yanf M."/>
            <person name="Daum C."/>
            <person name="Ng V."/>
            <person name="Clum A."/>
            <person name="Steindorff A."/>
            <person name="Ohm R."/>
            <person name="Martin F."/>
            <person name="Silar P."/>
            <person name="Natvig D."/>
            <person name="Lalanne C."/>
            <person name="Gautier V."/>
            <person name="Ament-Velasquez S.L."/>
            <person name="Kruys A."/>
            <person name="Hutchinson M.I."/>
            <person name="Powell A.J."/>
            <person name="Barry K."/>
            <person name="Miller A.N."/>
            <person name="Grigoriev I.V."/>
            <person name="Debuchy R."/>
            <person name="Gladieux P."/>
            <person name="Thoren M.H."/>
            <person name="Johannesson H."/>
        </authorList>
    </citation>
    <scope>NUCLEOTIDE SEQUENCE</scope>
    <source>
        <strain evidence="5">PSN4</strain>
    </source>
</reference>
<dbReference type="Pfam" id="PF07819">
    <property type="entry name" value="PGAP1"/>
    <property type="match status" value="1"/>
</dbReference>
<dbReference type="Gene3D" id="3.40.50.1820">
    <property type="entry name" value="alpha/beta hydrolase"/>
    <property type="match status" value="1"/>
</dbReference>
<evidence type="ECO:0000256" key="3">
    <source>
        <dbReference type="RuleBase" id="RU365011"/>
    </source>
</evidence>
<dbReference type="InterPro" id="IPR029058">
    <property type="entry name" value="AB_hydrolase_fold"/>
</dbReference>
<organism evidence="5 6">
    <name type="scientific">Echria macrotheca</name>
    <dbReference type="NCBI Taxonomy" id="438768"/>
    <lineage>
        <taxon>Eukaryota</taxon>
        <taxon>Fungi</taxon>
        <taxon>Dikarya</taxon>
        <taxon>Ascomycota</taxon>
        <taxon>Pezizomycotina</taxon>
        <taxon>Sordariomycetes</taxon>
        <taxon>Sordariomycetidae</taxon>
        <taxon>Sordariales</taxon>
        <taxon>Schizotheciaceae</taxon>
        <taxon>Echria</taxon>
    </lineage>
</organism>
<dbReference type="EC" id="3.1.-.-" evidence="3"/>
<dbReference type="SUPFAM" id="SSF53474">
    <property type="entry name" value="alpha/beta-Hydrolases"/>
    <property type="match status" value="1"/>
</dbReference>
<name>A0AAJ0B371_9PEZI</name>
<keyword evidence="6" id="KW-1185">Reference proteome</keyword>
<feature type="domain" description="GPI inositol-deacylase PGAP1-like alpha/beta" evidence="4">
    <location>
        <begin position="160"/>
        <end position="206"/>
    </location>
</feature>
<dbReference type="AlphaFoldDB" id="A0AAJ0B371"/>
<dbReference type="EMBL" id="MU839844">
    <property type="protein sequence ID" value="KAK1750811.1"/>
    <property type="molecule type" value="Genomic_DNA"/>
</dbReference>
<comment type="similarity">
    <text evidence="3">Belongs to the GPI inositol-deacylase family.</text>
</comment>
<evidence type="ECO:0000256" key="1">
    <source>
        <dbReference type="ARBA" id="ARBA00003496"/>
    </source>
</evidence>
<dbReference type="GO" id="GO:0005789">
    <property type="term" value="C:endoplasmic reticulum membrane"/>
    <property type="evidence" value="ECO:0007669"/>
    <property type="project" value="UniProtKB-SubCell"/>
</dbReference>
<dbReference type="PANTHER" id="PTHR11440">
    <property type="entry name" value="LECITHIN-CHOLESTEROL ACYLTRANSFERASE-RELATED"/>
    <property type="match status" value="1"/>
</dbReference>